<dbReference type="PANTHER" id="PTHR43798">
    <property type="entry name" value="MONOACYLGLYCEROL LIPASE"/>
    <property type="match status" value="1"/>
</dbReference>
<dbReference type="Pfam" id="PF00561">
    <property type="entry name" value="Abhydrolase_1"/>
    <property type="match status" value="1"/>
</dbReference>
<dbReference type="RefSeq" id="WP_159810712.1">
    <property type="nucleotide sequence ID" value="NZ_BLJE01000007.1"/>
</dbReference>
<dbReference type="Proteomes" id="UP000436822">
    <property type="component" value="Unassembled WGS sequence"/>
</dbReference>
<evidence type="ECO:0000259" key="1">
    <source>
        <dbReference type="Pfam" id="PF00561"/>
    </source>
</evidence>
<dbReference type="Gene3D" id="3.40.50.1820">
    <property type="entry name" value="alpha/beta hydrolase"/>
    <property type="match status" value="1"/>
</dbReference>
<feature type="domain" description="AB hydrolase-1" evidence="1">
    <location>
        <begin position="26"/>
        <end position="143"/>
    </location>
</feature>
<keyword evidence="3" id="KW-1185">Reference proteome</keyword>
<sequence length="282" mass="30196">MTQTNHRIPVPGGALHALHSGEGDTAIVMLHGWPQTCREWNAVTALMENQHQIIAPDLRGCGDSFKPMLGYDAVTQADDVLALLDHFQLKQAHLVGHDVGGPVAYAFAASHRSRCASLSLIEAPLWGVVGDGVPDLLSMFWHLQFHQDVDLAEKLIRGDIGAYLEHFYRDFGFNPDAISPAEVAEYVRAYSGIGALRGSLMHYHAIPETAEQLKKLSADKLTIPVAAFGSEMVMSGYCQAVAALVAENVTGGVVPACGHWVPEEKPQAVADIIAASIAAASA</sequence>
<dbReference type="AlphaFoldDB" id="A0A6N6JLW9"/>
<protein>
    <submittedName>
        <fullName evidence="2">Epoxide hydrolase</fullName>
    </submittedName>
</protein>
<dbReference type="PANTHER" id="PTHR43798:SF33">
    <property type="entry name" value="HYDROLASE, PUTATIVE (AFU_ORTHOLOGUE AFUA_2G14860)-RELATED"/>
    <property type="match status" value="1"/>
</dbReference>
<dbReference type="EMBL" id="BLJE01000007">
    <property type="protein sequence ID" value="GFE67075.1"/>
    <property type="molecule type" value="Genomic_DNA"/>
</dbReference>
<dbReference type="SUPFAM" id="SSF53474">
    <property type="entry name" value="alpha/beta-Hydrolases"/>
    <property type="match status" value="1"/>
</dbReference>
<dbReference type="InterPro" id="IPR050266">
    <property type="entry name" value="AB_hydrolase_sf"/>
</dbReference>
<dbReference type="OrthoDB" id="9804723at2"/>
<proteinExistence type="predicted"/>
<evidence type="ECO:0000313" key="3">
    <source>
        <dbReference type="Proteomes" id="UP000436822"/>
    </source>
</evidence>
<organism evidence="2 3">
    <name type="scientific">Litoreibacter roseus</name>
    <dbReference type="NCBI Taxonomy" id="2601869"/>
    <lineage>
        <taxon>Bacteria</taxon>
        <taxon>Pseudomonadati</taxon>
        <taxon>Pseudomonadota</taxon>
        <taxon>Alphaproteobacteria</taxon>
        <taxon>Rhodobacterales</taxon>
        <taxon>Roseobacteraceae</taxon>
        <taxon>Litoreibacter</taxon>
    </lineage>
</organism>
<keyword evidence="2" id="KW-0378">Hydrolase</keyword>
<evidence type="ECO:0000313" key="2">
    <source>
        <dbReference type="EMBL" id="GFE67075.1"/>
    </source>
</evidence>
<dbReference type="PRINTS" id="PR00111">
    <property type="entry name" value="ABHYDROLASE"/>
</dbReference>
<gene>
    <name evidence="2" type="ORF">KIN_41490</name>
</gene>
<dbReference type="InterPro" id="IPR029058">
    <property type="entry name" value="AB_hydrolase_fold"/>
</dbReference>
<accession>A0A6N6JLW9</accession>
<dbReference type="InterPro" id="IPR000073">
    <property type="entry name" value="AB_hydrolase_1"/>
</dbReference>
<comment type="caution">
    <text evidence="2">The sequence shown here is derived from an EMBL/GenBank/DDBJ whole genome shotgun (WGS) entry which is preliminary data.</text>
</comment>
<reference evidence="2 3" key="1">
    <citation type="submission" date="2019-12" db="EMBL/GenBank/DDBJ databases">
        <title>Litoreibacter badius sp. nov., a novel bacteriochlorophyll a-containing bacterium in the genus Litoreibacter.</title>
        <authorList>
            <person name="Kanamuro M."/>
            <person name="Takabe Y."/>
            <person name="Mori K."/>
            <person name="Takaichi S."/>
            <person name="Hanada S."/>
        </authorList>
    </citation>
    <scope>NUCLEOTIDE SEQUENCE [LARGE SCALE GENOMIC DNA]</scope>
    <source>
        <strain evidence="2 3">K6</strain>
    </source>
</reference>
<dbReference type="GO" id="GO:0016787">
    <property type="term" value="F:hydrolase activity"/>
    <property type="evidence" value="ECO:0007669"/>
    <property type="project" value="UniProtKB-KW"/>
</dbReference>
<dbReference type="GO" id="GO:0016020">
    <property type="term" value="C:membrane"/>
    <property type="evidence" value="ECO:0007669"/>
    <property type="project" value="TreeGrafter"/>
</dbReference>
<name>A0A6N6JLW9_9RHOB</name>